<gene>
    <name evidence="2" type="ORF">GALL_482880</name>
</gene>
<evidence type="ECO:0000256" key="1">
    <source>
        <dbReference type="SAM" id="Phobius"/>
    </source>
</evidence>
<protein>
    <submittedName>
        <fullName evidence="2">Uncharacterized protein</fullName>
    </submittedName>
</protein>
<accession>A0A1J5PFF1</accession>
<feature type="transmembrane region" description="Helical" evidence="1">
    <location>
        <begin position="41"/>
        <end position="60"/>
    </location>
</feature>
<dbReference type="EMBL" id="MLJW01004365">
    <property type="protein sequence ID" value="OIQ70102.1"/>
    <property type="molecule type" value="Genomic_DNA"/>
</dbReference>
<keyword evidence="1" id="KW-1133">Transmembrane helix</keyword>
<comment type="caution">
    <text evidence="2">The sequence shown here is derived from an EMBL/GenBank/DDBJ whole genome shotgun (WGS) entry which is preliminary data.</text>
</comment>
<evidence type="ECO:0000313" key="2">
    <source>
        <dbReference type="EMBL" id="OIQ70102.1"/>
    </source>
</evidence>
<organism evidence="2">
    <name type="scientific">mine drainage metagenome</name>
    <dbReference type="NCBI Taxonomy" id="410659"/>
    <lineage>
        <taxon>unclassified sequences</taxon>
        <taxon>metagenomes</taxon>
        <taxon>ecological metagenomes</taxon>
    </lineage>
</organism>
<name>A0A1J5PFF1_9ZZZZ</name>
<dbReference type="AlphaFoldDB" id="A0A1J5PFF1"/>
<proteinExistence type="predicted"/>
<reference evidence="2" key="1">
    <citation type="submission" date="2016-10" db="EMBL/GenBank/DDBJ databases">
        <title>Sequence of Gallionella enrichment culture.</title>
        <authorList>
            <person name="Poehlein A."/>
            <person name="Muehling M."/>
            <person name="Daniel R."/>
        </authorList>
    </citation>
    <scope>NUCLEOTIDE SEQUENCE</scope>
</reference>
<keyword evidence="1" id="KW-0472">Membrane</keyword>
<keyword evidence="1" id="KW-0812">Transmembrane</keyword>
<sequence length="61" mass="6490">MHFVAGALAALSGLFYAAEHHEIGPLGVKMCQYGSPFCDNPSYVFVGAILAALWGTFVSVR</sequence>